<sequence>MRAVDIVIISLLLLECFYYVECAPGRRPPYQESGTCRQPCNKDNHHCKRPCPRCVGGPWTSYVCSA</sequence>
<reference evidence="2" key="1">
    <citation type="submission" date="2012-12" db="EMBL/GenBank/DDBJ databases">
        <title>Identification and characterization of a phenylalanine ammonia-lyase gene family in Isatis indigotica Fort.</title>
        <authorList>
            <person name="Liu Q."/>
            <person name="Chen J."/>
            <person name="Zhou X."/>
            <person name="Di P."/>
            <person name="Xiao Y."/>
            <person name="Xuan H."/>
            <person name="Zhang L."/>
            <person name="Chen W."/>
        </authorList>
    </citation>
    <scope>NUCLEOTIDE SEQUENCE</scope>
    <source>
        <tissue evidence="2">Salivary gland</tissue>
    </source>
</reference>
<feature type="signal peptide" evidence="1">
    <location>
        <begin position="1"/>
        <end position="22"/>
    </location>
</feature>
<name>A0A0K8RM39_IXORI</name>
<proteinExistence type="evidence at transcript level"/>
<organism evidence="2">
    <name type="scientific">Ixodes ricinus</name>
    <name type="common">Common tick</name>
    <name type="synonym">Acarus ricinus</name>
    <dbReference type="NCBI Taxonomy" id="34613"/>
    <lineage>
        <taxon>Eukaryota</taxon>
        <taxon>Metazoa</taxon>
        <taxon>Ecdysozoa</taxon>
        <taxon>Arthropoda</taxon>
        <taxon>Chelicerata</taxon>
        <taxon>Arachnida</taxon>
        <taxon>Acari</taxon>
        <taxon>Parasitiformes</taxon>
        <taxon>Ixodida</taxon>
        <taxon>Ixodoidea</taxon>
        <taxon>Ixodidae</taxon>
        <taxon>Ixodinae</taxon>
        <taxon>Ixodes</taxon>
    </lineage>
</organism>
<feature type="chain" id="PRO_5005518316" evidence="1">
    <location>
        <begin position="23"/>
        <end position="66"/>
    </location>
</feature>
<protein>
    <submittedName>
        <fullName evidence="2">Putative 5.3 kDa protein</fullName>
    </submittedName>
</protein>
<accession>A0A0K8RM39</accession>
<dbReference type="AlphaFoldDB" id="A0A0K8RM39"/>
<evidence type="ECO:0000313" key="2">
    <source>
        <dbReference type="EMBL" id="JAA72151.1"/>
    </source>
</evidence>
<evidence type="ECO:0000256" key="1">
    <source>
        <dbReference type="SAM" id="SignalP"/>
    </source>
</evidence>
<dbReference type="EMBL" id="GADI01001657">
    <property type="protein sequence ID" value="JAA72151.1"/>
    <property type="molecule type" value="mRNA"/>
</dbReference>
<keyword evidence="1" id="KW-0732">Signal</keyword>